<evidence type="ECO:0000313" key="1">
    <source>
        <dbReference type="EMBL" id="KAA6374807.1"/>
    </source>
</evidence>
<feature type="non-terminal residue" evidence="1">
    <location>
        <position position="54"/>
    </location>
</feature>
<name>A0A5J4UWY4_9EUKA</name>
<gene>
    <name evidence="1" type="ORF">EZS28_029665</name>
</gene>
<proteinExistence type="predicted"/>
<comment type="caution">
    <text evidence="1">The sequence shown here is derived from an EMBL/GenBank/DDBJ whole genome shotgun (WGS) entry which is preliminary data.</text>
</comment>
<evidence type="ECO:0000313" key="2">
    <source>
        <dbReference type="Proteomes" id="UP000324800"/>
    </source>
</evidence>
<dbReference type="AlphaFoldDB" id="A0A5J4UWY4"/>
<accession>A0A5J4UWY4</accession>
<dbReference type="Proteomes" id="UP000324800">
    <property type="component" value="Unassembled WGS sequence"/>
</dbReference>
<reference evidence="1 2" key="1">
    <citation type="submission" date="2019-03" db="EMBL/GenBank/DDBJ databases">
        <title>Single cell metagenomics reveals metabolic interactions within the superorganism composed of flagellate Streblomastix strix and complex community of Bacteroidetes bacteria on its surface.</title>
        <authorList>
            <person name="Treitli S.C."/>
            <person name="Kolisko M."/>
            <person name="Husnik F."/>
            <person name="Keeling P."/>
            <person name="Hampl V."/>
        </authorList>
    </citation>
    <scope>NUCLEOTIDE SEQUENCE [LARGE SCALE GENOMIC DNA]</scope>
    <source>
        <strain evidence="1">ST1C</strain>
    </source>
</reference>
<organism evidence="1 2">
    <name type="scientific">Streblomastix strix</name>
    <dbReference type="NCBI Taxonomy" id="222440"/>
    <lineage>
        <taxon>Eukaryota</taxon>
        <taxon>Metamonada</taxon>
        <taxon>Preaxostyla</taxon>
        <taxon>Oxymonadida</taxon>
        <taxon>Streblomastigidae</taxon>
        <taxon>Streblomastix</taxon>
    </lineage>
</organism>
<sequence length="54" mass="6225">MNFVVLYSFRAPNIPTSHRYVKCVECGDKINIALIVQQIPSKSEMEEVAKNREQ</sequence>
<dbReference type="EMBL" id="SNRW01011706">
    <property type="protein sequence ID" value="KAA6374807.1"/>
    <property type="molecule type" value="Genomic_DNA"/>
</dbReference>
<protein>
    <submittedName>
        <fullName evidence="1">Uncharacterized protein</fullName>
    </submittedName>
</protein>